<dbReference type="EMBL" id="FQZK01000009">
    <property type="protein sequence ID" value="SHJ78193.1"/>
    <property type="molecule type" value="Genomic_DNA"/>
</dbReference>
<organism evidence="1 2">
    <name type="scientific">Nocardiopsis flavescens</name>
    <dbReference type="NCBI Taxonomy" id="758803"/>
    <lineage>
        <taxon>Bacteria</taxon>
        <taxon>Bacillati</taxon>
        <taxon>Actinomycetota</taxon>
        <taxon>Actinomycetes</taxon>
        <taxon>Streptosporangiales</taxon>
        <taxon>Nocardiopsidaceae</taxon>
        <taxon>Nocardiopsis</taxon>
    </lineage>
</organism>
<dbReference type="Proteomes" id="UP000184452">
    <property type="component" value="Unassembled WGS sequence"/>
</dbReference>
<dbReference type="AlphaFoldDB" id="A0A1M6M4G6"/>
<dbReference type="STRING" id="758803.SAMN05421803_109180"/>
<name>A0A1M6M4G6_9ACTN</name>
<keyword evidence="2" id="KW-1185">Reference proteome</keyword>
<evidence type="ECO:0000313" key="2">
    <source>
        <dbReference type="Proteomes" id="UP000184452"/>
    </source>
</evidence>
<proteinExistence type="predicted"/>
<evidence type="ECO:0000313" key="1">
    <source>
        <dbReference type="EMBL" id="SHJ78193.1"/>
    </source>
</evidence>
<protein>
    <submittedName>
        <fullName evidence="1">Uncharacterized protein</fullName>
    </submittedName>
</protein>
<accession>A0A1M6M4G6</accession>
<reference evidence="1 2" key="1">
    <citation type="submission" date="2016-11" db="EMBL/GenBank/DDBJ databases">
        <authorList>
            <person name="Jaros S."/>
            <person name="Januszkiewicz K."/>
            <person name="Wedrychowicz H."/>
        </authorList>
    </citation>
    <scope>NUCLEOTIDE SEQUENCE [LARGE SCALE GENOMIC DNA]</scope>
    <source>
        <strain evidence="1 2">CGMCC 4.5723</strain>
    </source>
</reference>
<sequence length="71" mass="8105">MRTTSLLGIGDRILEILVPKTTAKASHRVCRYEYRCVRSCSGGGRQRRRICTWYPEGDVAYFPWTDMGCGC</sequence>
<gene>
    <name evidence="1" type="ORF">SAMN05421803_109180</name>
</gene>
<dbReference type="RefSeq" id="WP_073380231.1">
    <property type="nucleotide sequence ID" value="NZ_FQZK01000009.1"/>
</dbReference>